<name>A0A812NMR3_9DINO</name>
<gene>
    <name evidence="1" type="ORF">SNAT2548_LOCUS16533</name>
</gene>
<sequence>MLASALLFNFGWLPSDPPPGGNEQKAIDAAIGEYRRRGCNAARTAWSFQDQHRWAAAHLRACQKKNMTELDDYGVYAHQLPSKGKDGEPAQMPEFVIAYEKSLQSQAGSDGNAAAQEE</sequence>
<dbReference type="AlphaFoldDB" id="A0A812NMR3"/>
<evidence type="ECO:0000313" key="2">
    <source>
        <dbReference type="Proteomes" id="UP000604046"/>
    </source>
</evidence>
<protein>
    <submittedName>
        <fullName evidence="1">Uncharacterized protein</fullName>
    </submittedName>
</protein>
<comment type="caution">
    <text evidence="1">The sequence shown here is derived from an EMBL/GenBank/DDBJ whole genome shotgun (WGS) entry which is preliminary data.</text>
</comment>
<reference evidence="1" key="1">
    <citation type="submission" date="2021-02" db="EMBL/GenBank/DDBJ databases">
        <authorList>
            <person name="Dougan E. K."/>
            <person name="Rhodes N."/>
            <person name="Thang M."/>
            <person name="Chan C."/>
        </authorList>
    </citation>
    <scope>NUCLEOTIDE SEQUENCE</scope>
</reference>
<dbReference type="EMBL" id="CAJNDS010002083">
    <property type="protein sequence ID" value="CAE7315065.1"/>
    <property type="molecule type" value="Genomic_DNA"/>
</dbReference>
<accession>A0A812NMR3</accession>
<evidence type="ECO:0000313" key="1">
    <source>
        <dbReference type="EMBL" id="CAE7315065.1"/>
    </source>
</evidence>
<proteinExistence type="predicted"/>
<dbReference type="Proteomes" id="UP000604046">
    <property type="component" value="Unassembled WGS sequence"/>
</dbReference>
<organism evidence="1 2">
    <name type="scientific">Symbiodinium natans</name>
    <dbReference type="NCBI Taxonomy" id="878477"/>
    <lineage>
        <taxon>Eukaryota</taxon>
        <taxon>Sar</taxon>
        <taxon>Alveolata</taxon>
        <taxon>Dinophyceae</taxon>
        <taxon>Suessiales</taxon>
        <taxon>Symbiodiniaceae</taxon>
        <taxon>Symbiodinium</taxon>
    </lineage>
</organism>
<keyword evidence="2" id="KW-1185">Reference proteome</keyword>